<protein>
    <submittedName>
        <fullName evidence="1">Uncharacterized protein</fullName>
    </submittedName>
</protein>
<dbReference type="EMBL" id="PVNH01000004">
    <property type="protein sequence ID" value="PRX48670.1"/>
    <property type="molecule type" value="Genomic_DNA"/>
</dbReference>
<accession>A0A2T0LXC0</accession>
<gene>
    <name evidence="1" type="ORF">B0I33_104488</name>
</gene>
<keyword evidence="2" id="KW-1185">Reference proteome</keyword>
<sequence>MIVFGDCYPHQTHCDLTNRTEGIVTDHVNRLRDWLRPGHGAVLNLQRKALTLYTSPDEAAQGVTYELAKPADLLDWDRAFRRVAARDACVAAYNNRARRLALHERSHRQELHLWSVEDGAR</sequence>
<proteinExistence type="predicted"/>
<dbReference type="Proteomes" id="UP000238362">
    <property type="component" value="Unassembled WGS sequence"/>
</dbReference>
<comment type="caution">
    <text evidence="1">The sequence shown here is derived from an EMBL/GenBank/DDBJ whole genome shotgun (WGS) entry which is preliminary data.</text>
</comment>
<dbReference type="RefSeq" id="WP_106178717.1">
    <property type="nucleotide sequence ID" value="NZ_PVNH01000004.1"/>
</dbReference>
<evidence type="ECO:0000313" key="1">
    <source>
        <dbReference type="EMBL" id="PRX48670.1"/>
    </source>
</evidence>
<evidence type="ECO:0000313" key="2">
    <source>
        <dbReference type="Proteomes" id="UP000238362"/>
    </source>
</evidence>
<name>A0A2T0LXC0_9PSEU</name>
<reference evidence="1 2" key="1">
    <citation type="submission" date="2018-03" db="EMBL/GenBank/DDBJ databases">
        <title>Genomic Encyclopedia of Type Strains, Phase III (KMG-III): the genomes of soil and plant-associated and newly described type strains.</title>
        <authorList>
            <person name="Whitman W."/>
        </authorList>
    </citation>
    <scope>NUCLEOTIDE SEQUENCE [LARGE SCALE GENOMIC DNA]</scope>
    <source>
        <strain evidence="1 2">CGMCC 4.7125</strain>
    </source>
</reference>
<organism evidence="1 2">
    <name type="scientific">Prauserella shujinwangii</name>
    <dbReference type="NCBI Taxonomy" id="1453103"/>
    <lineage>
        <taxon>Bacteria</taxon>
        <taxon>Bacillati</taxon>
        <taxon>Actinomycetota</taxon>
        <taxon>Actinomycetes</taxon>
        <taxon>Pseudonocardiales</taxon>
        <taxon>Pseudonocardiaceae</taxon>
        <taxon>Prauserella</taxon>
    </lineage>
</organism>
<dbReference type="AlphaFoldDB" id="A0A2T0LXC0"/>